<dbReference type="WBParaSite" id="Hba_04482">
    <property type="protein sequence ID" value="Hba_04482"/>
    <property type="gene ID" value="Hba_04482"/>
</dbReference>
<dbReference type="Proteomes" id="UP000095283">
    <property type="component" value="Unplaced"/>
</dbReference>
<reference evidence="2" key="1">
    <citation type="submission" date="2016-11" db="UniProtKB">
        <authorList>
            <consortium name="WormBaseParasite"/>
        </authorList>
    </citation>
    <scope>IDENTIFICATION</scope>
</reference>
<dbReference type="AlphaFoldDB" id="A0A1I7WHK4"/>
<name>A0A1I7WHK4_HETBA</name>
<evidence type="ECO:0000313" key="1">
    <source>
        <dbReference type="Proteomes" id="UP000095283"/>
    </source>
</evidence>
<accession>A0A1I7WHK4</accession>
<organism evidence="1 2">
    <name type="scientific">Heterorhabditis bacteriophora</name>
    <name type="common">Entomopathogenic nematode worm</name>
    <dbReference type="NCBI Taxonomy" id="37862"/>
    <lineage>
        <taxon>Eukaryota</taxon>
        <taxon>Metazoa</taxon>
        <taxon>Ecdysozoa</taxon>
        <taxon>Nematoda</taxon>
        <taxon>Chromadorea</taxon>
        <taxon>Rhabditida</taxon>
        <taxon>Rhabditina</taxon>
        <taxon>Rhabditomorpha</taxon>
        <taxon>Strongyloidea</taxon>
        <taxon>Heterorhabditidae</taxon>
        <taxon>Heterorhabditis</taxon>
    </lineage>
</organism>
<sequence length="23" mass="2755">MLIILMEPIFANKFEAKTKILKY</sequence>
<protein>
    <submittedName>
        <fullName evidence="2">Uncharacterized protein</fullName>
    </submittedName>
</protein>
<proteinExistence type="predicted"/>
<keyword evidence="1" id="KW-1185">Reference proteome</keyword>
<evidence type="ECO:0000313" key="2">
    <source>
        <dbReference type="WBParaSite" id="Hba_04482"/>
    </source>
</evidence>